<keyword evidence="2" id="KW-0121">Carboxypeptidase</keyword>
<keyword evidence="2" id="KW-0378">Hydrolase</keyword>
<dbReference type="InterPro" id="IPR050515">
    <property type="entry name" value="Beta-lactam/transpept"/>
</dbReference>
<reference evidence="8 9" key="2">
    <citation type="submission" date="2020-03" db="EMBL/GenBank/DDBJ databases">
        <title>Kangsaoukella pontilimi gen. nov., sp. nov., a new member of the family Rhodobacteraceae isolated from a tidal mudflat.</title>
        <authorList>
            <person name="Kim I.S."/>
        </authorList>
    </citation>
    <scope>NUCLEOTIDE SEQUENCE [LARGE SCALE GENOMIC DNA]</scope>
    <source>
        <strain evidence="8 9">GH1-50</strain>
    </source>
</reference>
<dbReference type="AlphaFoldDB" id="A0A7C9NCA3"/>
<dbReference type="Pfam" id="PF03717">
    <property type="entry name" value="PBP_dimer"/>
    <property type="match status" value="1"/>
</dbReference>
<keyword evidence="2" id="KW-0645">Protease</keyword>
<evidence type="ECO:0000256" key="3">
    <source>
        <dbReference type="ARBA" id="ARBA00023136"/>
    </source>
</evidence>
<dbReference type="Proteomes" id="UP000480350">
    <property type="component" value="Unassembled WGS sequence"/>
</dbReference>
<gene>
    <name evidence="8" type="ORF">GQ651_01630</name>
</gene>
<evidence type="ECO:0000256" key="2">
    <source>
        <dbReference type="ARBA" id="ARBA00022645"/>
    </source>
</evidence>
<proteinExistence type="predicted"/>
<dbReference type="GO" id="GO:0004180">
    <property type="term" value="F:carboxypeptidase activity"/>
    <property type="evidence" value="ECO:0007669"/>
    <property type="project" value="UniProtKB-KW"/>
</dbReference>
<keyword evidence="3 5" id="KW-0472">Membrane</keyword>
<dbReference type="Gene3D" id="3.40.710.10">
    <property type="entry name" value="DD-peptidase/beta-lactamase superfamily"/>
    <property type="match status" value="1"/>
</dbReference>
<evidence type="ECO:0000259" key="7">
    <source>
        <dbReference type="Pfam" id="PF03717"/>
    </source>
</evidence>
<dbReference type="InterPro" id="IPR036138">
    <property type="entry name" value="PBP_dimer_sf"/>
</dbReference>
<evidence type="ECO:0000256" key="4">
    <source>
        <dbReference type="SAM" id="MobiDB-lite"/>
    </source>
</evidence>
<feature type="region of interest" description="Disordered" evidence="4">
    <location>
        <begin position="278"/>
        <end position="299"/>
    </location>
</feature>
<dbReference type="Gene3D" id="3.90.1310.10">
    <property type="entry name" value="Penicillin-binding protein 2a (Domain 2)"/>
    <property type="match status" value="1"/>
</dbReference>
<feature type="domain" description="Penicillin-binding protein transpeptidase" evidence="6">
    <location>
        <begin position="261"/>
        <end position="544"/>
    </location>
</feature>
<dbReference type="Pfam" id="PF00905">
    <property type="entry name" value="Transpeptidase"/>
    <property type="match status" value="1"/>
</dbReference>
<feature type="domain" description="Penicillin-binding protein dimerisation" evidence="7">
    <location>
        <begin position="87"/>
        <end position="223"/>
    </location>
</feature>
<dbReference type="InterPro" id="IPR005311">
    <property type="entry name" value="PBP_dimer"/>
</dbReference>
<dbReference type="InterPro" id="IPR001460">
    <property type="entry name" value="PCN-bd_Tpept"/>
</dbReference>
<evidence type="ECO:0000259" key="6">
    <source>
        <dbReference type="Pfam" id="PF00905"/>
    </source>
</evidence>
<sequence length="594" mass="64043">MTRTPLRPLARILAARKEGENPDAIERENLARRHEAARDGQRERAEGRLLVLGVVFLCAFFMVALKMTALAASDPAEPRAAASGAQIVATRADITDRNGRILATNLTTHSLYAQPPQMIEPVRAARALARIFPDLDEERLIRQFTGERKFIWIKRRISPEQQQAVFDIGEPGLLFGPREMRLYPNGKVASHVLGGAGFGREGVSSAEVVGVAGVEKAMDDVLRDPGRGDVPLALSLDLTVQAAVERVLEGGMRLMNAKGAAAVLMDVHTGEIVSLASLPDFDPNDRPRPLTSGDPGDSPLFNRAVQGVYELGSTYKIFAAAQGIEERLVSRSTVIDTRGPLTWGRHKIRDFRNYGSELSVEDIIVKSSNIGTARIAMMIGTERQQDFLGQLGLLEAAPIELIEATGARPLLPPNWSEISTMTISYGHGISASPLHLATAYASLLNGGRKVTPTILRQDAPTLGPRVVSEDTSRQAREMLRAVVTRGTASFGEVPGYRVGGKTGTADKPRPQGGYYEDKVIATFATVFPADDPRYVLVVTLDEPVETSGTEPRRTAGWTAVPVAAEVIRRAAPLLGLAPAVEPPALTGVTLARSD</sequence>
<comment type="caution">
    <text evidence="8">The sequence shown here is derived from an EMBL/GenBank/DDBJ whole genome shotgun (WGS) entry which is preliminary data.</text>
</comment>
<name>A0A7C9NCA3_9RHOB</name>
<reference evidence="8 9" key="1">
    <citation type="submission" date="2019-12" db="EMBL/GenBank/DDBJ databases">
        <authorList>
            <person name="Lee S.D."/>
        </authorList>
    </citation>
    <scope>NUCLEOTIDE SEQUENCE [LARGE SCALE GENOMIC DNA]</scope>
    <source>
        <strain evidence="8 9">GH1-50</strain>
    </source>
</reference>
<keyword evidence="9" id="KW-1185">Reference proteome</keyword>
<dbReference type="SUPFAM" id="SSF56601">
    <property type="entry name" value="beta-lactamase/transpeptidase-like"/>
    <property type="match status" value="1"/>
</dbReference>
<dbReference type="GO" id="GO:0071555">
    <property type="term" value="P:cell wall organization"/>
    <property type="evidence" value="ECO:0007669"/>
    <property type="project" value="TreeGrafter"/>
</dbReference>
<dbReference type="InterPro" id="IPR012338">
    <property type="entry name" value="Beta-lactam/transpept-like"/>
</dbReference>
<keyword evidence="5" id="KW-1133">Transmembrane helix</keyword>
<dbReference type="RefSeq" id="WP_160762471.1">
    <property type="nucleotide sequence ID" value="NZ_WUPT01000001.1"/>
</dbReference>
<keyword evidence="5" id="KW-0812">Transmembrane</keyword>
<dbReference type="SUPFAM" id="SSF56519">
    <property type="entry name" value="Penicillin binding protein dimerisation domain"/>
    <property type="match status" value="1"/>
</dbReference>
<organism evidence="8 9">
    <name type="scientific">Kangsaoukella pontilimi</name>
    <dbReference type="NCBI Taxonomy" id="2691042"/>
    <lineage>
        <taxon>Bacteria</taxon>
        <taxon>Pseudomonadati</taxon>
        <taxon>Pseudomonadota</taxon>
        <taxon>Alphaproteobacteria</taxon>
        <taxon>Rhodobacterales</taxon>
        <taxon>Paracoccaceae</taxon>
        <taxon>Kangsaoukella</taxon>
    </lineage>
</organism>
<comment type="subcellular location">
    <subcellularLocation>
        <location evidence="1">Membrane</location>
    </subcellularLocation>
</comment>
<dbReference type="Gene3D" id="3.30.450.330">
    <property type="match status" value="1"/>
</dbReference>
<evidence type="ECO:0000256" key="5">
    <source>
        <dbReference type="SAM" id="Phobius"/>
    </source>
</evidence>
<dbReference type="GO" id="GO:0005886">
    <property type="term" value="C:plasma membrane"/>
    <property type="evidence" value="ECO:0007669"/>
    <property type="project" value="TreeGrafter"/>
</dbReference>
<protein>
    <submittedName>
        <fullName evidence="8">Penicillin-binding protein 2</fullName>
    </submittedName>
</protein>
<accession>A0A7C9NCA3</accession>
<evidence type="ECO:0000313" key="9">
    <source>
        <dbReference type="Proteomes" id="UP000480350"/>
    </source>
</evidence>
<evidence type="ECO:0000313" key="8">
    <source>
        <dbReference type="EMBL" id="MXQ06539.1"/>
    </source>
</evidence>
<feature type="transmembrane region" description="Helical" evidence="5">
    <location>
        <begin position="49"/>
        <end position="72"/>
    </location>
</feature>
<dbReference type="PANTHER" id="PTHR30627:SF1">
    <property type="entry name" value="PEPTIDOGLYCAN D,D-TRANSPEPTIDASE FTSI"/>
    <property type="match status" value="1"/>
</dbReference>
<evidence type="ECO:0000256" key="1">
    <source>
        <dbReference type="ARBA" id="ARBA00004370"/>
    </source>
</evidence>
<dbReference type="EMBL" id="WUPT01000001">
    <property type="protein sequence ID" value="MXQ06539.1"/>
    <property type="molecule type" value="Genomic_DNA"/>
</dbReference>
<dbReference type="GO" id="GO:0008658">
    <property type="term" value="F:penicillin binding"/>
    <property type="evidence" value="ECO:0007669"/>
    <property type="project" value="InterPro"/>
</dbReference>
<dbReference type="PANTHER" id="PTHR30627">
    <property type="entry name" value="PEPTIDOGLYCAN D,D-TRANSPEPTIDASE"/>
    <property type="match status" value="1"/>
</dbReference>